<protein>
    <submittedName>
        <fullName evidence="2">Uncharacterized protein</fullName>
    </submittedName>
</protein>
<dbReference type="AlphaFoldDB" id="A0A8H5FF21"/>
<organism evidence="2 3">
    <name type="scientific">Ephemerocybe angulata</name>
    <dbReference type="NCBI Taxonomy" id="980116"/>
    <lineage>
        <taxon>Eukaryota</taxon>
        <taxon>Fungi</taxon>
        <taxon>Dikarya</taxon>
        <taxon>Basidiomycota</taxon>
        <taxon>Agaricomycotina</taxon>
        <taxon>Agaricomycetes</taxon>
        <taxon>Agaricomycetidae</taxon>
        <taxon>Agaricales</taxon>
        <taxon>Agaricineae</taxon>
        <taxon>Psathyrellaceae</taxon>
        <taxon>Ephemerocybe</taxon>
    </lineage>
</organism>
<dbReference type="OrthoDB" id="10451306at2759"/>
<name>A0A8H5FF21_9AGAR</name>
<feature type="compositionally biased region" description="Polar residues" evidence="1">
    <location>
        <begin position="28"/>
        <end position="50"/>
    </location>
</feature>
<feature type="region of interest" description="Disordered" evidence="1">
    <location>
        <begin position="363"/>
        <end position="389"/>
    </location>
</feature>
<evidence type="ECO:0000313" key="3">
    <source>
        <dbReference type="Proteomes" id="UP000541558"/>
    </source>
</evidence>
<reference evidence="2 3" key="1">
    <citation type="journal article" date="2020" name="ISME J.">
        <title>Uncovering the hidden diversity of litter-decomposition mechanisms in mushroom-forming fungi.</title>
        <authorList>
            <person name="Floudas D."/>
            <person name="Bentzer J."/>
            <person name="Ahren D."/>
            <person name="Johansson T."/>
            <person name="Persson P."/>
            <person name="Tunlid A."/>
        </authorList>
    </citation>
    <scope>NUCLEOTIDE SEQUENCE [LARGE SCALE GENOMIC DNA]</scope>
    <source>
        <strain evidence="2 3">CBS 175.51</strain>
    </source>
</reference>
<proteinExistence type="predicted"/>
<sequence length="581" mass="65737">MATSYSSPSTSPSSQPTRRRVRYFVLNHQPSMSSIRPPIRQSTAPATLSWPQPERQGHRPSYPIPGPSRQASVEVPPHAAFHQAHLYQEDEHDYASLPPVQRSQGRSSRMPPFLVHDHLEFYDEECEESVIKALPDTFYFPGEGSIENCKRCVATACFNLDARAETERDDTLAVLVGRLRLVQEMWDEYERRKKDLREFILRMDTHTQELDRALEMESGREDVAAEVVALMGENLLIRFREVVRNWLGWSFEDSCLPKRLVQGHLPARIGFAAETDRSLPRLLIDFRFTKGGRPTQSLLPSTHLDASLLAVPIPADPNEQLSSSSSSAQELHDSRTTEWASGQFKAAGTTKLRLHHSGLASLRASSQSHPLQSPQRPGSRPPPYSLHGHLDFYDQQCEDAVINVLPNAYETSGEGSIQKCRRCIETARFNLDARAEAERDDSLATLVGRVCLVQEMWSEYERKKAELHEFVLKMEAQTRMLGQALEMESGREEIAAEVLVLKGQIDIRRVPQNLVRELVQVISNLNARVQTDRDFALVLLLGSFHSLEDMWAEYDERREQLRQGLAPDVAKCAVNDHGGSM</sequence>
<accession>A0A8H5FF21</accession>
<feature type="region of interest" description="Disordered" evidence="1">
    <location>
        <begin position="315"/>
        <end position="340"/>
    </location>
</feature>
<feature type="compositionally biased region" description="Low complexity" evidence="1">
    <location>
        <begin position="1"/>
        <end position="16"/>
    </location>
</feature>
<feature type="region of interest" description="Disordered" evidence="1">
    <location>
        <begin position="1"/>
        <end position="72"/>
    </location>
</feature>
<keyword evidence="3" id="KW-1185">Reference proteome</keyword>
<evidence type="ECO:0000256" key="1">
    <source>
        <dbReference type="SAM" id="MobiDB-lite"/>
    </source>
</evidence>
<comment type="caution">
    <text evidence="2">The sequence shown here is derived from an EMBL/GenBank/DDBJ whole genome shotgun (WGS) entry which is preliminary data.</text>
</comment>
<gene>
    <name evidence="2" type="ORF">D9611_012951</name>
</gene>
<evidence type="ECO:0000313" key="2">
    <source>
        <dbReference type="EMBL" id="KAF5334765.1"/>
    </source>
</evidence>
<dbReference type="Proteomes" id="UP000541558">
    <property type="component" value="Unassembled WGS sequence"/>
</dbReference>
<dbReference type="EMBL" id="JAACJK010000066">
    <property type="protein sequence ID" value="KAF5334765.1"/>
    <property type="molecule type" value="Genomic_DNA"/>
</dbReference>